<feature type="transmembrane region" description="Helical" evidence="1">
    <location>
        <begin position="52"/>
        <end position="74"/>
    </location>
</feature>
<feature type="transmembrane region" description="Helical" evidence="1">
    <location>
        <begin position="20"/>
        <end position="40"/>
    </location>
</feature>
<gene>
    <name evidence="2" type="ORF">Hyperionvirus1_200</name>
</gene>
<proteinExistence type="predicted"/>
<organism evidence="2">
    <name type="scientific">Hyperionvirus sp</name>
    <dbReference type="NCBI Taxonomy" id="2487770"/>
    <lineage>
        <taxon>Viruses</taxon>
        <taxon>Varidnaviria</taxon>
        <taxon>Bamfordvirae</taxon>
        <taxon>Nucleocytoviricota</taxon>
        <taxon>Megaviricetes</taxon>
        <taxon>Imitervirales</taxon>
        <taxon>Mimiviridae</taxon>
        <taxon>Klosneuvirinae</taxon>
    </lineage>
</organism>
<evidence type="ECO:0000313" key="2">
    <source>
        <dbReference type="EMBL" id="AYV82621.1"/>
    </source>
</evidence>
<name>A0A3G5A8W9_9VIRU</name>
<keyword evidence="1" id="KW-0812">Transmembrane</keyword>
<protein>
    <submittedName>
        <fullName evidence="2">Uncharacterized protein</fullName>
    </submittedName>
</protein>
<sequence>MNQLMIGGLDTTQKDTVMTIVSSIVCVAFIVGIILLLTNLPKKEEKGINPTGWAGIISLILSCLLCFFLVIFGFSR</sequence>
<evidence type="ECO:0000256" key="1">
    <source>
        <dbReference type="SAM" id="Phobius"/>
    </source>
</evidence>
<keyword evidence="1" id="KW-0472">Membrane</keyword>
<accession>A0A3G5A8W9</accession>
<keyword evidence="1" id="KW-1133">Transmembrane helix</keyword>
<reference evidence="2" key="1">
    <citation type="submission" date="2018-10" db="EMBL/GenBank/DDBJ databases">
        <title>Hidden diversity of soil giant viruses.</title>
        <authorList>
            <person name="Schulz F."/>
            <person name="Alteio L."/>
            <person name="Goudeau D."/>
            <person name="Ryan E.M."/>
            <person name="Malmstrom R.R."/>
            <person name="Blanchard J."/>
            <person name="Woyke T."/>
        </authorList>
    </citation>
    <scope>NUCLEOTIDE SEQUENCE</scope>
    <source>
        <strain evidence="2">HYV1</strain>
    </source>
</reference>
<dbReference type="EMBL" id="MK072383">
    <property type="protein sequence ID" value="AYV82621.1"/>
    <property type="molecule type" value="Genomic_DNA"/>
</dbReference>